<keyword evidence="4" id="KW-0238">DNA-binding</keyword>
<evidence type="ECO:0000256" key="5">
    <source>
        <dbReference type="ARBA" id="ARBA00023204"/>
    </source>
</evidence>
<evidence type="ECO:0000256" key="1">
    <source>
        <dbReference type="ARBA" id="ARBA00004123"/>
    </source>
</evidence>
<keyword evidence="3" id="KW-0227">DNA damage</keyword>
<sequence>MENTFDTDLVYSIFKLVWRRKAADREEEAEVIMDTDVAGTSRKNRPMTANSNALRVSCELLQIFVTEAVQRAAIIAEAEGNNRIEPTHLERILPQLLLDF</sequence>
<keyword evidence="6" id="KW-0539">Nucleus</keyword>
<evidence type="ECO:0000313" key="7">
    <source>
        <dbReference type="EMBL" id="KAK8956664.1"/>
    </source>
</evidence>
<keyword evidence="5" id="KW-0234">DNA repair</keyword>
<proteinExistence type="inferred from homology"/>
<evidence type="ECO:0008006" key="9">
    <source>
        <dbReference type="Google" id="ProtNLM"/>
    </source>
</evidence>
<evidence type="ECO:0000256" key="6">
    <source>
        <dbReference type="ARBA" id="ARBA00023242"/>
    </source>
</evidence>
<comment type="caution">
    <text evidence="7">The sequence shown here is derived from an EMBL/GenBank/DDBJ whole genome shotgun (WGS) entry which is preliminary data.</text>
</comment>
<comment type="similarity">
    <text evidence="2">Belongs to the CENP-X/MHF2 family.</text>
</comment>
<dbReference type="GO" id="GO:0006281">
    <property type="term" value="P:DNA repair"/>
    <property type="evidence" value="ECO:0007669"/>
    <property type="project" value="UniProtKB-KW"/>
</dbReference>
<dbReference type="GO" id="GO:0000712">
    <property type="term" value="P:resolution of meiotic recombination intermediates"/>
    <property type="evidence" value="ECO:0007669"/>
    <property type="project" value="TreeGrafter"/>
</dbReference>
<dbReference type="GO" id="GO:0031297">
    <property type="term" value="P:replication fork processing"/>
    <property type="evidence" value="ECO:0007669"/>
    <property type="project" value="TreeGrafter"/>
</dbReference>
<dbReference type="Pfam" id="PF09415">
    <property type="entry name" value="CENP-X"/>
    <property type="match status" value="1"/>
</dbReference>
<organism evidence="7 8">
    <name type="scientific">Platanthera zijinensis</name>
    <dbReference type="NCBI Taxonomy" id="2320716"/>
    <lineage>
        <taxon>Eukaryota</taxon>
        <taxon>Viridiplantae</taxon>
        <taxon>Streptophyta</taxon>
        <taxon>Embryophyta</taxon>
        <taxon>Tracheophyta</taxon>
        <taxon>Spermatophyta</taxon>
        <taxon>Magnoliopsida</taxon>
        <taxon>Liliopsida</taxon>
        <taxon>Asparagales</taxon>
        <taxon>Orchidaceae</taxon>
        <taxon>Orchidoideae</taxon>
        <taxon>Orchideae</taxon>
        <taxon>Orchidinae</taxon>
        <taxon>Platanthera</taxon>
    </lineage>
</organism>
<evidence type="ECO:0000256" key="3">
    <source>
        <dbReference type="ARBA" id="ARBA00022763"/>
    </source>
</evidence>
<dbReference type="CDD" id="cd22921">
    <property type="entry name" value="HFD_CENP-X"/>
    <property type="match status" value="1"/>
</dbReference>
<evidence type="ECO:0000313" key="8">
    <source>
        <dbReference type="Proteomes" id="UP001418222"/>
    </source>
</evidence>
<dbReference type="InterPro" id="IPR018552">
    <property type="entry name" value="CENP-X"/>
</dbReference>
<comment type="subcellular location">
    <subcellularLocation>
        <location evidence="1">Nucleus</location>
    </subcellularLocation>
</comment>
<keyword evidence="8" id="KW-1185">Reference proteome</keyword>
<accession>A0AAP0C2B7</accession>
<dbReference type="PANTHER" id="PTHR28680:SF1">
    <property type="entry name" value="CENTROMERE PROTEIN X"/>
    <property type="match status" value="1"/>
</dbReference>
<reference evidence="7 8" key="1">
    <citation type="journal article" date="2022" name="Nat. Plants">
        <title>Genomes of leafy and leafless Platanthera orchids illuminate the evolution of mycoheterotrophy.</title>
        <authorList>
            <person name="Li M.H."/>
            <person name="Liu K.W."/>
            <person name="Li Z."/>
            <person name="Lu H.C."/>
            <person name="Ye Q.L."/>
            <person name="Zhang D."/>
            <person name="Wang J.Y."/>
            <person name="Li Y.F."/>
            <person name="Zhong Z.M."/>
            <person name="Liu X."/>
            <person name="Yu X."/>
            <person name="Liu D.K."/>
            <person name="Tu X.D."/>
            <person name="Liu B."/>
            <person name="Hao Y."/>
            <person name="Liao X.Y."/>
            <person name="Jiang Y.T."/>
            <person name="Sun W.H."/>
            <person name="Chen J."/>
            <person name="Chen Y.Q."/>
            <person name="Ai Y."/>
            <person name="Zhai J.W."/>
            <person name="Wu S.S."/>
            <person name="Zhou Z."/>
            <person name="Hsiao Y.Y."/>
            <person name="Wu W.L."/>
            <person name="Chen Y.Y."/>
            <person name="Lin Y.F."/>
            <person name="Hsu J.L."/>
            <person name="Li C.Y."/>
            <person name="Wang Z.W."/>
            <person name="Zhao X."/>
            <person name="Zhong W.Y."/>
            <person name="Ma X.K."/>
            <person name="Ma L."/>
            <person name="Huang J."/>
            <person name="Chen G.Z."/>
            <person name="Huang M.Z."/>
            <person name="Huang L."/>
            <person name="Peng D.H."/>
            <person name="Luo Y.B."/>
            <person name="Zou S.Q."/>
            <person name="Chen S.P."/>
            <person name="Lan S."/>
            <person name="Tsai W.C."/>
            <person name="Van de Peer Y."/>
            <person name="Liu Z.J."/>
        </authorList>
    </citation>
    <scope>NUCLEOTIDE SEQUENCE [LARGE SCALE GENOMIC DNA]</scope>
    <source>
        <strain evidence="7">Lor287</strain>
    </source>
</reference>
<evidence type="ECO:0000256" key="4">
    <source>
        <dbReference type="ARBA" id="ARBA00023125"/>
    </source>
</evidence>
<dbReference type="GO" id="GO:0051382">
    <property type="term" value="P:kinetochore assembly"/>
    <property type="evidence" value="ECO:0007669"/>
    <property type="project" value="InterPro"/>
</dbReference>
<dbReference type="AlphaFoldDB" id="A0AAP0C2B7"/>
<dbReference type="Proteomes" id="UP001418222">
    <property type="component" value="Unassembled WGS sequence"/>
</dbReference>
<dbReference type="GO" id="GO:0071821">
    <property type="term" value="C:FANCM-MHF complex"/>
    <property type="evidence" value="ECO:0007669"/>
    <property type="project" value="TreeGrafter"/>
</dbReference>
<name>A0AAP0C2B7_9ASPA</name>
<dbReference type="Gene3D" id="6.10.130.30">
    <property type="match status" value="1"/>
</dbReference>
<dbReference type="GO" id="GO:0003677">
    <property type="term" value="F:DNA binding"/>
    <property type="evidence" value="ECO:0007669"/>
    <property type="project" value="UniProtKB-KW"/>
</dbReference>
<evidence type="ECO:0000256" key="2">
    <source>
        <dbReference type="ARBA" id="ARBA00009359"/>
    </source>
</evidence>
<protein>
    <recommendedName>
        <fullName evidence="9">Centromere protein X</fullName>
    </recommendedName>
</protein>
<gene>
    <name evidence="7" type="ORF">KSP39_PZI000516</name>
</gene>
<dbReference type="PANTHER" id="PTHR28680">
    <property type="entry name" value="CENTROMERE PROTEIN X"/>
    <property type="match status" value="1"/>
</dbReference>
<dbReference type="EMBL" id="JBBWWQ010000001">
    <property type="protein sequence ID" value="KAK8956664.1"/>
    <property type="molecule type" value="Genomic_DNA"/>
</dbReference>